<evidence type="ECO:0000313" key="2">
    <source>
        <dbReference type="Proteomes" id="UP000593564"/>
    </source>
</evidence>
<keyword evidence="2" id="KW-1185">Reference proteome</keyword>
<protein>
    <submittedName>
        <fullName evidence="1">Uncharacterized protein</fullName>
    </submittedName>
</protein>
<dbReference type="AlphaFoldDB" id="A0A7J7G1Z7"/>
<evidence type="ECO:0000313" key="1">
    <source>
        <dbReference type="EMBL" id="KAF5933256.1"/>
    </source>
</evidence>
<comment type="caution">
    <text evidence="1">The sequence shown here is derived from an EMBL/GenBank/DDBJ whole genome shotgun (WGS) entry which is preliminary data.</text>
</comment>
<dbReference type="EMBL" id="JACBKZ010000014">
    <property type="protein sequence ID" value="KAF5933256.1"/>
    <property type="molecule type" value="Genomic_DNA"/>
</dbReference>
<organism evidence="1 2">
    <name type="scientific">Camellia sinensis</name>
    <name type="common">Tea plant</name>
    <name type="synonym">Thea sinensis</name>
    <dbReference type="NCBI Taxonomy" id="4442"/>
    <lineage>
        <taxon>Eukaryota</taxon>
        <taxon>Viridiplantae</taxon>
        <taxon>Streptophyta</taxon>
        <taxon>Embryophyta</taxon>
        <taxon>Tracheophyta</taxon>
        <taxon>Spermatophyta</taxon>
        <taxon>Magnoliopsida</taxon>
        <taxon>eudicotyledons</taxon>
        <taxon>Gunneridae</taxon>
        <taxon>Pentapetalae</taxon>
        <taxon>asterids</taxon>
        <taxon>Ericales</taxon>
        <taxon>Theaceae</taxon>
        <taxon>Camellia</taxon>
    </lineage>
</organism>
<name>A0A7J7G1Z7_CAMSI</name>
<proteinExistence type="predicted"/>
<gene>
    <name evidence="1" type="ORF">HYC85_029427</name>
</gene>
<sequence>MRSKQDITSSSQALYIPSRVARNCNKSARDHATVRTRFVSRFLILTKESKSGKSF</sequence>
<reference evidence="1 2" key="2">
    <citation type="submission" date="2020-07" db="EMBL/GenBank/DDBJ databases">
        <title>Genome assembly of wild tea tree DASZ reveals pedigree and selection history of tea varieties.</title>
        <authorList>
            <person name="Zhang W."/>
        </authorList>
    </citation>
    <scope>NUCLEOTIDE SEQUENCE [LARGE SCALE GENOMIC DNA]</scope>
    <source>
        <strain evidence="2">cv. G240</strain>
        <tissue evidence="1">Leaf</tissue>
    </source>
</reference>
<accession>A0A7J7G1Z7</accession>
<reference evidence="2" key="1">
    <citation type="journal article" date="2020" name="Nat. Commun.">
        <title>Genome assembly of wild tea tree DASZ reveals pedigree and selection history of tea varieties.</title>
        <authorList>
            <person name="Zhang W."/>
            <person name="Zhang Y."/>
            <person name="Qiu H."/>
            <person name="Guo Y."/>
            <person name="Wan H."/>
            <person name="Zhang X."/>
            <person name="Scossa F."/>
            <person name="Alseekh S."/>
            <person name="Zhang Q."/>
            <person name="Wang P."/>
            <person name="Xu L."/>
            <person name="Schmidt M.H."/>
            <person name="Jia X."/>
            <person name="Li D."/>
            <person name="Zhu A."/>
            <person name="Guo F."/>
            <person name="Chen W."/>
            <person name="Ni D."/>
            <person name="Usadel B."/>
            <person name="Fernie A.R."/>
            <person name="Wen W."/>
        </authorList>
    </citation>
    <scope>NUCLEOTIDE SEQUENCE [LARGE SCALE GENOMIC DNA]</scope>
    <source>
        <strain evidence="2">cv. G240</strain>
    </source>
</reference>
<dbReference type="Proteomes" id="UP000593564">
    <property type="component" value="Unassembled WGS sequence"/>
</dbReference>